<protein>
    <submittedName>
        <fullName evidence="1">Uncharacterized protein</fullName>
    </submittedName>
</protein>
<accession>A0A7X0J248</accession>
<proteinExistence type="predicted"/>
<dbReference type="RefSeq" id="WP_184624031.1">
    <property type="nucleotide sequence ID" value="NZ_JACHCC010000003.1"/>
</dbReference>
<dbReference type="Proteomes" id="UP000521017">
    <property type="component" value="Unassembled WGS sequence"/>
</dbReference>
<sequence length="370" mass="43438">MHFGTQPIEDVRHFLDTEVLDWNGFYKLILINDIRGFIYDIINVSQLTLDERIHDTLKKDAMAITLFGTYQEGIIRDLMLEFEKLDITVIPHKGNTLATRYYKKPLLRESSDIDFLVSKDDVLRLRKCLHENGYESRYDISEHQMDFVKRFHRELCFKSPKSKLGISCSVETQWKLLESYFDEFPQYEFFVQHLQSYTAIDGSSRVCLTPTYDFLCIASHHLIREPLVRFKYLIDLACLVQTSENQLDWEEVKSYFKLYNFSSFLWSGMNALEEITGLQLPVADIPSVSYDLFTATEDRTGRSLFFRKMKLITVKQNLLAKMKLSLKMRLSILVPNLKDLSMTTAPAWTIPLIIPMKSLRFLYTYLTKKN</sequence>
<dbReference type="InterPro" id="IPR039498">
    <property type="entry name" value="NTP_transf_5"/>
</dbReference>
<reference evidence="1 2" key="1">
    <citation type="submission" date="2020-08" db="EMBL/GenBank/DDBJ databases">
        <title>Genomic Encyclopedia of Type Strains, Phase IV (KMG-V): Genome sequencing to study the core and pangenomes of soil and plant-associated prokaryotes.</title>
        <authorList>
            <person name="Whitman W."/>
        </authorList>
    </citation>
    <scope>NUCLEOTIDE SEQUENCE [LARGE SCALE GENOMIC DNA]</scope>
    <source>
        <strain evidence="1 2">M2T3</strain>
    </source>
</reference>
<evidence type="ECO:0000313" key="2">
    <source>
        <dbReference type="Proteomes" id="UP000521017"/>
    </source>
</evidence>
<comment type="caution">
    <text evidence="1">The sequence shown here is derived from an EMBL/GenBank/DDBJ whole genome shotgun (WGS) entry which is preliminary data.</text>
</comment>
<evidence type="ECO:0000313" key="1">
    <source>
        <dbReference type="EMBL" id="MBB6499299.1"/>
    </source>
</evidence>
<name>A0A7X0J248_9SPHI</name>
<dbReference type="Pfam" id="PF14907">
    <property type="entry name" value="NTP_transf_5"/>
    <property type="match status" value="1"/>
</dbReference>
<dbReference type="AlphaFoldDB" id="A0A7X0J248"/>
<dbReference type="EMBL" id="JACHCC010000003">
    <property type="protein sequence ID" value="MBB6499299.1"/>
    <property type="molecule type" value="Genomic_DNA"/>
</dbReference>
<gene>
    <name evidence="1" type="ORF">HDF25_001440</name>
</gene>
<organism evidence="1 2">
    <name type="scientific">Pedobacter cryoconitis</name>
    <dbReference type="NCBI Taxonomy" id="188932"/>
    <lineage>
        <taxon>Bacteria</taxon>
        <taxon>Pseudomonadati</taxon>
        <taxon>Bacteroidota</taxon>
        <taxon>Sphingobacteriia</taxon>
        <taxon>Sphingobacteriales</taxon>
        <taxon>Sphingobacteriaceae</taxon>
        <taxon>Pedobacter</taxon>
    </lineage>
</organism>